<name>A0ABS8WB62_9GAMM</name>
<organism evidence="1 2">
    <name type="scientific">Motilimonas cestriensis</name>
    <dbReference type="NCBI Taxonomy" id="2742685"/>
    <lineage>
        <taxon>Bacteria</taxon>
        <taxon>Pseudomonadati</taxon>
        <taxon>Pseudomonadota</taxon>
        <taxon>Gammaproteobacteria</taxon>
        <taxon>Alteromonadales</taxon>
        <taxon>Alteromonadales genera incertae sedis</taxon>
        <taxon>Motilimonas</taxon>
    </lineage>
</organism>
<keyword evidence="2" id="KW-1185">Reference proteome</keyword>
<dbReference type="EMBL" id="JAIMJA010000012">
    <property type="protein sequence ID" value="MCE2595720.1"/>
    <property type="molecule type" value="Genomic_DNA"/>
</dbReference>
<evidence type="ECO:0000313" key="1">
    <source>
        <dbReference type="EMBL" id="MCE2595720.1"/>
    </source>
</evidence>
<dbReference type="InterPro" id="IPR019630">
    <property type="entry name" value="DUF2496_YbaM-rel"/>
</dbReference>
<dbReference type="Pfam" id="PF10689">
    <property type="entry name" value="DUF2496"/>
    <property type="match status" value="1"/>
</dbReference>
<sequence>MSLNNAPKHIQLAVDLIQLLEENQIDTATAVAALEVVLTDCKQKQSFENNTSNAS</sequence>
<reference evidence="1 2" key="1">
    <citation type="journal article" date="2022" name="Environ. Microbiol. Rep.">
        <title>Eco-phylogenetic analyses reveal divergent evolution of vitamin B12 metabolism in the marine bacterial family 'Psychromonadaceae'.</title>
        <authorList>
            <person name="Jin X."/>
            <person name="Yang Y."/>
            <person name="Cao H."/>
            <person name="Gao B."/>
            <person name="Zhao Z."/>
        </authorList>
    </citation>
    <scope>NUCLEOTIDE SEQUENCE [LARGE SCALE GENOMIC DNA]</scope>
    <source>
        <strain evidence="1 2">MKS20</strain>
    </source>
</reference>
<gene>
    <name evidence="1" type="ORF">K6Y31_12945</name>
</gene>
<dbReference type="RefSeq" id="WP_233053394.1">
    <property type="nucleotide sequence ID" value="NZ_JAIMJA010000012.1"/>
</dbReference>
<accession>A0ABS8WB62</accession>
<proteinExistence type="predicted"/>
<comment type="caution">
    <text evidence="1">The sequence shown here is derived from an EMBL/GenBank/DDBJ whole genome shotgun (WGS) entry which is preliminary data.</text>
</comment>
<dbReference type="Proteomes" id="UP001201273">
    <property type="component" value="Unassembled WGS sequence"/>
</dbReference>
<protein>
    <submittedName>
        <fullName evidence="1">YbaM family protein</fullName>
    </submittedName>
</protein>
<evidence type="ECO:0000313" key="2">
    <source>
        <dbReference type="Proteomes" id="UP001201273"/>
    </source>
</evidence>